<protein>
    <submittedName>
        <fullName evidence="1">Uncharacterized protein</fullName>
    </submittedName>
</protein>
<dbReference type="AlphaFoldDB" id="A0A2T6BVR1"/>
<proteinExistence type="predicted"/>
<sequence>MKKRSLNALRLNKKSIATLRLLGGRPPKTHGCGGSDVPSDDPVEWFTDAAERACETFDGTGCF</sequence>
<accession>A0A2T6BVR1</accession>
<keyword evidence="2" id="KW-1185">Reference proteome</keyword>
<evidence type="ECO:0000313" key="2">
    <source>
        <dbReference type="Proteomes" id="UP000244090"/>
    </source>
</evidence>
<dbReference type="EMBL" id="QBKT01000007">
    <property type="protein sequence ID" value="PTX60164.1"/>
    <property type="molecule type" value="Genomic_DNA"/>
</dbReference>
<evidence type="ECO:0000313" key="1">
    <source>
        <dbReference type="EMBL" id="PTX60164.1"/>
    </source>
</evidence>
<gene>
    <name evidence="1" type="ORF">C8N46_107170</name>
</gene>
<dbReference type="RefSeq" id="WP_108115770.1">
    <property type="nucleotide sequence ID" value="NZ_QBKT01000007.1"/>
</dbReference>
<organism evidence="1 2">
    <name type="scientific">Kordia periserrulae</name>
    <dbReference type="NCBI Taxonomy" id="701523"/>
    <lineage>
        <taxon>Bacteria</taxon>
        <taxon>Pseudomonadati</taxon>
        <taxon>Bacteroidota</taxon>
        <taxon>Flavobacteriia</taxon>
        <taxon>Flavobacteriales</taxon>
        <taxon>Flavobacteriaceae</taxon>
        <taxon>Kordia</taxon>
    </lineage>
</organism>
<reference evidence="1 2" key="1">
    <citation type="submission" date="2018-04" db="EMBL/GenBank/DDBJ databases">
        <title>Genomic Encyclopedia of Archaeal and Bacterial Type Strains, Phase II (KMG-II): from individual species to whole genera.</title>
        <authorList>
            <person name="Goeker M."/>
        </authorList>
    </citation>
    <scope>NUCLEOTIDE SEQUENCE [LARGE SCALE GENOMIC DNA]</scope>
    <source>
        <strain evidence="1 2">DSM 25731</strain>
    </source>
</reference>
<name>A0A2T6BVR1_9FLAO</name>
<dbReference type="OrthoDB" id="1451527at2"/>
<comment type="caution">
    <text evidence="1">The sequence shown here is derived from an EMBL/GenBank/DDBJ whole genome shotgun (WGS) entry which is preliminary data.</text>
</comment>
<dbReference type="Proteomes" id="UP000244090">
    <property type="component" value="Unassembled WGS sequence"/>
</dbReference>